<reference evidence="1 2" key="1">
    <citation type="journal article" date="2023" name="J. Hered.">
        <title>Chromosome-level genome of the wood stork (Mycteria americana) provides insight into avian chromosome evolution.</title>
        <authorList>
            <person name="Flamio R. Jr."/>
            <person name="Ramstad K.M."/>
        </authorList>
    </citation>
    <scope>NUCLEOTIDE SEQUENCE [LARGE SCALE GENOMIC DNA]</scope>
    <source>
        <strain evidence="1">JAX WOST 10</strain>
    </source>
</reference>
<proteinExistence type="predicted"/>
<protein>
    <submittedName>
        <fullName evidence="1">Uncharacterized protein</fullName>
    </submittedName>
</protein>
<dbReference type="Proteomes" id="UP001333110">
    <property type="component" value="Unassembled WGS sequence"/>
</dbReference>
<accession>A0AAN7PCL3</accession>
<dbReference type="AlphaFoldDB" id="A0AAN7PCL3"/>
<evidence type="ECO:0000313" key="2">
    <source>
        <dbReference type="Proteomes" id="UP001333110"/>
    </source>
</evidence>
<sequence>MCGAALSPSPCKTVKEASSTLWKIVEAFPTSSPLTWQKGSADANKRWGKKEMKFRESSTRRTSRFSARWSHLMFALISGRLGSYSNESDALAAGSCKEEASRDPDSLELLNFFLTSNSATGSEITGWGQL</sequence>
<gene>
    <name evidence="1" type="ORF">QYF61_000077</name>
</gene>
<comment type="caution">
    <text evidence="1">The sequence shown here is derived from an EMBL/GenBank/DDBJ whole genome shotgun (WGS) entry which is preliminary data.</text>
</comment>
<name>A0AAN7PCL3_MYCAM</name>
<dbReference type="EMBL" id="JAUNZN010000001">
    <property type="protein sequence ID" value="KAK4828625.1"/>
    <property type="molecule type" value="Genomic_DNA"/>
</dbReference>
<keyword evidence="2" id="KW-1185">Reference proteome</keyword>
<organism evidence="1 2">
    <name type="scientific">Mycteria americana</name>
    <name type="common">Wood stork</name>
    <dbReference type="NCBI Taxonomy" id="33587"/>
    <lineage>
        <taxon>Eukaryota</taxon>
        <taxon>Metazoa</taxon>
        <taxon>Chordata</taxon>
        <taxon>Craniata</taxon>
        <taxon>Vertebrata</taxon>
        <taxon>Euteleostomi</taxon>
        <taxon>Archelosauria</taxon>
        <taxon>Archosauria</taxon>
        <taxon>Dinosauria</taxon>
        <taxon>Saurischia</taxon>
        <taxon>Theropoda</taxon>
        <taxon>Coelurosauria</taxon>
        <taxon>Aves</taxon>
        <taxon>Neognathae</taxon>
        <taxon>Neoaves</taxon>
        <taxon>Aequornithes</taxon>
        <taxon>Ciconiiformes</taxon>
        <taxon>Ciconiidae</taxon>
        <taxon>Mycteria</taxon>
    </lineage>
</organism>
<evidence type="ECO:0000313" key="1">
    <source>
        <dbReference type="EMBL" id="KAK4828625.1"/>
    </source>
</evidence>